<keyword evidence="13" id="KW-1185">Reference proteome</keyword>
<dbReference type="SMART" id="SM00534">
    <property type="entry name" value="MUTSac"/>
    <property type="match status" value="1"/>
</dbReference>
<keyword evidence="4 9" id="KW-0255">Endonuclease</keyword>
<dbReference type="PROSITE" id="PS00486">
    <property type="entry name" value="DNA_MISMATCH_REPAIR_2"/>
    <property type="match status" value="1"/>
</dbReference>
<dbReference type="EMBL" id="CP013015">
    <property type="protein sequence ID" value="AMM42276.1"/>
    <property type="molecule type" value="Genomic_DNA"/>
</dbReference>
<protein>
    <recommendedName>
        <fullName evidence="9">Endonuclease MutS2</fullName>
        <ecNumber evidence="9">3.1.-.-</ecNumber>
    </recommendedName>
    <alternativeName>
        <fullName evidence="9">Ribosome-associated protein quality control-upstream factor</fullName>
        <shortName evidence="9">RQC-upstream factor</shortName>
        <shortName evidence="9">RqcU</shortName>
        <ecNumber evidence="9">3.6.4.-</ecNumber>
    </alternativeName>
</protein>
<keyword evidence="3 9" id="KW-0547">Nucleotide-binding</keyword>
<dbReference type="EC" id="3.1.-.-" evidence="9"/>
<dbReference type="PANTHER" id="PTHR48466:SF2">
    <property type="entry name" value="OS10G0509000 PROTEIN"/>
    <property type="match status" value="1"/>
</dbReference>
<dbReference type="SUPFAM" id="SSF52540">
    <property type="entry name" value="P-loop containing nucleoside triphosphate hydrolases"/>
    <property type="match status" value="1"/>
</dbReference>
<dbReference type="OrthoDB" id="9808166at2"/>
<sequence length="776" mass="88973">MDPKTLQDLGFFQILECISTYTHSAPGRAVIGSLRPIVDMDILKQRLECVREIKGLLWDKNLPRPSIPDISFILPKTKVENDFLSPAEILLVAEHLSMVNKIYSYWQQKEKECPKINTLISQLHLLPEVLHQIKKTIDVQGEIIDTASITLKKIRKSIQRLKTKIKNLLHELLNTAQYSSYWQEKIISVHNNRYLVSVKSKYQSFIKAIVHDYSRSKATCFVEPLEILPLNNQLQLLIEEEQEEKKRILLELTHTIGHHCESLLQNQKLIALLDTYMAIAQYALEFDGAFPRFTDKIYFKKAYHPILLWKERKERQGRAVPVDLKLSPPAKVLIISGPNAGGKTMALKTMGILVLMLQTGIPVPTEEASLPIFNKIFSDIGDDKALEYQMSTFSAHLKRLQEILNAIQDHTLILIDEIGRGTNPSEGSALAMSFLDTFKAKKAWTIVTTHYEGLKAYALQKKDALNVAVGIESKTLRPTYQLLYNTMGMSCALKIAERMGIEKEILEKAQGYLREWDGNIYFSLQEILKSKEELMTRKEYLLKLLSGLVALKEKEKRLLKEIEEKKWEIYLKKEKNINSLLQEVEQTVKVIRRQKRDKEEDIKLLEAQRQRLIQVKKSFLTFPPSRTELEPKPNDWVKLSYRFNHKIAQVKRVEGEMVEAIVGTLRCQVPKYEIEEIIGKAPLLSQGINIHAHTKPKTELNLLGKRVDEALWEVEKAIDKAALYGLKQMRIVHGLGSGQLRAAIRKYLETHPQVAVFKDALPKEGGQGVTIVEIET</sequence>
<accession>A0A7U4QMZ3</accession>
<name>A0A7U4QMZ3_DESA2</name>
<dbReference type="InterPro" id="IPR027417">
    <property type="entry name" value="P-loop_NTPase"/>
</dbReference>
<dbReference type="SMART" id="SM00463">
    <property type="entry name" value="SMR"/>
    <property type="match status" value="1"/>
</dbReference>
<dbReference type="HAMAP" id="MF_00092">
    <property type="entry name" value="MutS2"/>
    <property type="match status" value="1"/>
</dbReference>
<evidence type="ECO:0000256" key="2">
    <source>
        <dbReference type="ARBA" id="ARBA00022730"/>
    </source>
</evidence>
<dbReference type="GO" id="GO:0043023">
    <property type="term" value="F:ribosomal large subunit binding"/>
    <property type="evidence" value="ECO:0007669"/>
    <property type="project" value="UniProtKB-UniRule"/>
</dbReference>
<dbReference type="GO" id="GO:0019843">
    <property type="term" value="F:rRNA binding"/>
    <property type="evidence" value="ECO:0007669"/>
    <property type="project" value="UniProtKB-UniRule"/>
</dbReference>
<keyword evidence="7 9" id="KW-0694">RNA-binding</keyword>
<dbReference type="GO" id="GO:0004519">
    <property type="term" value="F:endonuclease activity"/>
    <property type="evidence" value="ECO:0007669"/>
    <property type="project" value="UniProtKB-UniRule"/>
</dbReference>
<evidence type="ECO:0000313" key="13">
    <source>
        <dbReference type="Proteomes" id="UP000070560"/>
    </source>
</evidence>
<dbReference type="Gene3D" id="3.40.50.300">
    <property type="entry name" value="P-loop containing nucleotide triphosphate hydrolases"/>
    <property type="match status" value="1"/>
</dbReference>
<evidence type="ECO:0000256" key="6">
    <source>
        <dbReference type="ARBA" id="ARBA00022840"/>
    </source>
</evidence>
<dbReference type="PANTHER" id="PTHR48466">
    <property type="entry name" value="OS10G0509000 PROTEIN-RELATED"/>
    <property type="match status" value="1"/>
</dbReference>
<dbReference type="Pfam" id="PF01713">
    <property type="entry name" value="Smr"/>
    <property type="match status" value="1"/>
</dbReference>
<dbReference type="PROSITE" id="PS50828">
    <property type="entry name" value="SMR"/>
    <property type="match status" value="1"/>
</dbReference>
<dbReference type="PIRSF" id="PIRSF005814">
    <property type="entry name" value="MutS_YshD"/>
    <property type="match status" value="1"/>
</dbReference>
<dbReference type="KEGG" id="daw:HS1_002494"/>
<keyword evidence="1 9" id="KW-0540">Nuclease</keyword>
<comment type="function">
    <text evidence="9">Endonuclease that is involved in the suppression of homologous recombination and thus may have a key role in the control of bacterial genetic diversity.</text>
</comment>
<dbReference type="InterPro" id="IPR045076">
    <property type="entry name" value="MutS"/>
</dbReference>
<organism evidence="12 13">
    <name type="scientific">Desulfofervidus auxilii</name>
    <dbReference type="NCBI Taxonomy" id="1621989"/>
    <lineage>
        <taxon>Bacteria</taxon>
        <taxon>Pseudomonadati</taxon>
        <taxon>Thermodesulfobacteriota</taxon>
        <taxon>Candidatus Desulfofervidia</taxon>
        <taxon>Candidatus Desulfofervidales</taxon>
        <taxon>Candidatus Desulfofervidaceae</taxon>
        <taxon>Candidatus Desulfofervidus</taxon>
    </lineage>
</organism>
<comment type="subunit">
    <text evidence="9">Homodimer. Binds to stalled ribosomes, contacting rRNA.</text>
</comment>
<dbReference type="EC" id="3.6.4.-" evidence="9"/>
<evidence type="ECO:0000256" key="7">
    <source>
        <dbReference type="ARBA" id="ARBA00022884"/>
    </source>
</evidence>
<evidence type="ECO:0000256" key="4">
    <source>
        <dbReference type="ARBA" id="ARBA00022759"/>
    </source>
</evidence>
<dbReference type="Pfam" id="PF00488">
    <property type="entry name" value="MutS_V"/>
    <property type="match status" value="1"/>
</dbReference>
<feature type="coiled-coil region" evidence="10">
    <location>
        <begin position="144"/>
        <end position="171"/>
    </location>
</feature>
<dbReference type="NCBIfam" id="TIGR01069">
    <property type="entry name" value="mutS2"/>
    <property type="match status" value="1"/>
</dbReference>
<comment type="similarity">
    <text evidence="9">Belongs to the DNA mismatch repair MutS family. MutS2 subfamily.</text>
</comment>
<dbReference type="FunFam" id="3.30.1370.110:FF:000004">
    <property type="entry name" value="Endonuclease MutS2"/>
    <property type="match status" value="1"/>
</dbReference>
<keyword evidence="2 9" id="KW-0699">rRNA-binding</keyword>
<keyword evidence="10" id="KW-0175">Coiled coil</keyword>
<dbReference type="GO" id="GO:0072344">
    <property type="term" value="P:rescue of stalled ribosome"/>
    <property type="evidence" value="ECO:0007669"/>
    <property type="project" value="UniProtKB-UniRule"/>
</dbReference>
<dbReference type="SUPFAM" id="SSF48334">
    <property type="entry name" value="DNA repair protein MutS, domain III"/>
    <property type="match status" value="1"/>
</dbReference>
<evidence type="ECO:0000256" key="5">
    <source>
        <dbReference type="ARBA" id="ARBA00022801"/>
    </source>
</evidence>
<evidence type="ECO:0000256" key="1">
    <source>
        <dbReference type="ARBA" id="ARBA00022722"/>
    </source>
</evidence>
<dbReference type="Gene3D" id="3.30.1370.110">
    <property type="match status" value="1"/>
</dbReference>
<dbReference type="RefSeq" id="WP_066066212.1">
    <property type="nucleotide sequence ID" value="NZ_CP013015.1"/>
</dbReference>
<dbReference type="GO" id="GO:0140664">
    <property type="term" value="F:ATP-dependent DNA damage sensor activity"/>
    <property type="evidence" value="ECO:0007669"/>
    <property type="project" value="InterPro"/>
</dbReference>
<keyword evidence="6 9" id="KW-0067">ATP-binding</keyword>
<dbReference type="GO" id="GO:0045910">
    <property type="term" value="P:negative regulation of DNA recombination"/>
    <property type="evidence" value="ECO:0007669"/>
    <property type="project" value="InterPro"/>
</dbReference>
<feature type="domain" description="Smr" evidence="11">
    <location>
        <begin position="700"/>
        <end position="775"/>
    </location>
</feature>
<feature type="coiled-coil region" evidence="10">
    <location>
        <begin position="545"/>
        <end position="615"/>
    </location>
</feature>
<dbReference type="InterPro" id="IPR005747">
    <property type="entry name" value="MutS2"/>
</dbReference>
<dbReference type="SMART" id="SM00533">
    <property type="entry name" value="MUTSd"/>
    <property type="match status" value="1"/>
</dbReference>
<evidence type="ECO:0000256" key="3">
    <source>
        <dbReference type="ARBA" id="ARBA00022741"/>
    </source>
</evidence>
<evidence type="ECO:0000256" key="10">
    <source>
        <dbReference type="SAM" id="Coils"/>
    </source>
</evidence>
<dbReference type="SUPFAM" id="SSF160443">
    <property type="entry name" value="SMR domain-like"/>
    <property type="match status" value="1"/>
</dbReference>
<dbReference type="InterPro" id="IPR007696">
    <property type="entry name" value="DNA_mismatch_repair_MutS_core"/>
</dbReference>
<evidence type="ECO:0000313" key="12">
    <source>
        <dbReference type="EMBL" id="AMM42276.1"/>
    </source>
</evidence>
<dbReference type="InterPro" id="IPR036187">
    <property type="entry name" value="DNA_mismatch_repair_MutS_sf"/>
</dbReference>
<evidence type="ECO:0000256" key="9">
    <source>
        <dbReference type="HAMAP-Rule" id="MF_00092"/>
    </source>
</evidence>
<keyword evidence="8 9" id="KW-0238">DNA-binding</keyword>
<reference evidence="12 13" key="1">
    <citation type="submission" date="2015-10" db="EMBL/GenBank/DDBJ databases">
        <title>Candidatus Desulfofervidus auxilii, a hydrogenotrophic sulfate-reducing bacterium involved in the thermophilic anaerobic oxidation of methane.</title>
        <authorList>
            <person name="Krukenberg V."/>
            <person name="Richter M."/>
            <person name="Wegener G."/>
        </authorList>
    </citation>
    <scope>NUCLEOTIDE SEQUENCE [LARGE SCALE GENOMIC DNA]</scope>
    <source>
        <strain evidence="12 13">HS1</strain>
    </source>
</reference>
<dbReference type="GO" id="GO:0006298">
    <property type="term" value="P:mismatch repair"/>
    <property type="evidence" value="ECO:0007669"/>
    <property type="project" value="InterPro"/>
</dbReference>
<feature type="binding site" evidence="9">
    <location>
        <begin position="337"/>
        <end position="344"/>
    </location>
    <ligand>
        <name>ATP</name>
        <dbReference type="ChEBI" id="CHEBI:30616"/>
    </ligand>
</feature>
<proteinExistence type="inferred from homology"/>
<dbReference type="GO" id="GO:0030983">
    <property type="term" value="F:mismatched DNA binding"/>
    <property type="evidence" value="ECO:0007669"/>
    <property type="project" value="InterPro"/>
</dbReference>
<dbReference type="InterPro" id="IPR036063">
    <property type="entry name" value="Smr_dom_sf"/>
</dbReference>
<evidence type="ECO:0000256" key="8">
    <source>
        <dbReference type="ARBA" id="ARBA00023125"/>
    </source>
</evidence>
<dbReference type="InterPro" id="IPR002625">
    <property type="entry name" value="Smr_dom"/>
</dbReference>
<dbReference type="AlphaFoldDB" id="A0A7U4QMZ3"/>
<comment type="function">
    <text evidence="9">Acts as a ribosome collision sensor, splitting the ribosome into its 2 subunits. Detects stalled/collided 70S ribosomes which it binds and splits by an ATP-hydrolysis driven conformational change. Acts upstream of the ribosome quality control system (RQC), a ribosome-associated complex that mediates the extraction of incompletely synthesized nascent chains from stalled ribosomes and their subsequent degradation. Probably generates substrates for RQC.</text>
</comment>
<dbReference type="Proteomes" id="UP000070560">
    <property type="component" value="Chromosome"/>
</dbReference>
<dbReference type="GO" id="GO:0005524">
    <property type="term" value="F:ATP binding"/>
    <property type="evidence" value="ECO:0007669"/>
    <property type="project" value="UniProtKB-UniRule"/>
</dbReference>
<gene>
    <name evidence="9" type="primary">mutS2</name>
    <name evidence="9" type="synonym">rqcU</name>
    <name evidence="12" type="ORF">HS1_002494</name>
</gene>
<keyword evidence="5 9" id="KW-0378">Hydrolase</keyword>
<dbReference type="InterPro" id="IPR000432">
    <property type="entry name" value="DNA_mismatch_repair_MutS_C"/>
</dbReference>
<dbReference type="GO" id="GO:0016887">
    <property type="term" value="F:ATP hydrolysis activity"/>
    <property type="evidence" value="ECO:0007669"/>
    <property type="project" value="InterPro"/>
</dbReference>
<dbReference type="Gene3D" id="1.10.1420.10">
    <property type="match status" value="2"/>
</dbReference>
<evidence type="ECO:0000259" key="11">
    <source>
        <dbReference type="PROSITE" id="PS50828"/>
    </source>
</evidence>